<feature type="compositionally biased region" description="Polar residues" evidence="4">
    <location>
        <begin position="239"/>
        <end position="261"/>
    </location>
</feature>
<evidence type="ECO:0000313" key="7">
    <source>
        <dbReference type="EMBL" id="CAH2262834.1"/>
    </source>
</evidence>
<feature type="region of interest" description="Disordered" evidence="4">
    <location>
        <begin position="639"/>
        <end position="690"/>
    </location>
</feature>
<accession>A0A8S4SAK7</accession>
<feature type="chain" id="PRO_5035755585" evidence="6">
    <location>
        <begin position="22"/>
        <end position="810"/>
    </location>
</feature>
<feature type="signal peptide" evidence="6">
    <location>
        <begin position="1"/>
        <end position="21"/>
    </location>
</feature>
<feature type="region of interest" description="Disordered" evidence="4">
    <location>
        <begin position="313"/>
        <end position="347"/>
    </location>
</feature>
<feature type="region of interest" description="Disordered" evidence="4">
    <location>
        <begin position="32"/>
        <end position="123"/>
    </location>
</feature>
<feature type="region of interest" description="Disordered" evidence="4">
    <location>
        <begin position="142"/>
        <end position="165"/>
    </location>
</feature>
<feature type="compositionally biased region" description="Polar residues" evidence="4">
    <location>
        <begin position="51"/>
        <end position="78"/>
    </location>
</feature>
<dbReference type="AlphaFoldDB" id="A0A8S4SAK7"/>
<dbReference type="GO" id="GO:0005886">
    <property type="term" value="C:plasma membrane"/>
    <property type="evidence" value="ECO:0007669"/>
    <property type="project" value="TreeGrafter"/>
</dbReference>
<evidence type="ECO:0000256" key="1">
    <source>
        <dbReference type="ARBA" id="ARBA00022614"/>
    </source>
</evidence>
<keyword evidence="2 6" id="KW-0732">Signal</keyword>
<evidence type="ECO:0000256" key="2">
    <source>
        <dbReference type="ARBA" id="ARBA00022729"/>
    </source>
</evidence>
<organism evidence="7 8">
    <name type="scientific">Pararge aegeria aegeria</name>
    <dbReference type="NCBI Taxonomy" id="348720"/>
    <lineage>
        <taxon>Eukaryota</taxon>
        <taxon>Metazoa</taxon>
        <taxon>Ecdysozoa</taxon>
        <taxon>Arthropoda</taxon>
        <taxon>Hexapoda</taxon>
        <taxon>Insecta</taxon>
        <taxon>Pterygota</taxon>
        <taxon>Neoptera</taxon>
        <taxon>Endopterygota</taxon>
        <taxon>Lepidoptera</taxon>
        <taxon>Glossata</taxon>
        <taxon>Ditrysia</taxon>
        <taxon>Papilionoidea</taxon>
        <taxon>Nymphalidae</taxon>
        <taxon>Satyrinae</taxon>
        <taxon>Satyrini</taxon>
        <taxon>Parargina</taxon>
        <taxon>Pararge</taxon>
    </lineage>
</organism>
<dbReference type="PANTHER" id="PTHR24369">
    <property type="entry name" value="ANTIGEN BSP, PUTATIVE-RELATED"/>
    <property type="match status" value="1"/>
</dbReference>
<dbReference type="InterPro" id="IPR032675">
    <property type="entry name" value="LRR_dom_sf"/>
</dbReference>
<protein>
    <submittedName>
        <fullName evidence="7">Jg9208 protein</fullName>
    </submittedName>
</protein>
<feature type="compositionally biased region" description="Polar residues" evidence="4">
    <location>
        <begin position="145"/>
        <end position="165"/>
    </location>
</feature>
<sequence>MKIRSFHSVIVAVFAIGSVVSQNAEELPIHVETDNQFPPEYSELDGRTEGSESTAADNTQQTSGSAIPEISASTSANAETVFDEGNESTVGEPTEPTPTSSVTDGAEISSVINDENINNDEDTETTAAETTQATLESTKLDIHASSLTADNEQDSIQGSETRTSELSEAILGSTIADTVASTLRTKDEQETNSEIIEKTAAQIMSDIAATTLLTKDAQDTTNEGSETTAAESTERTSGLTTEDLSITNDNEQVTNNEGGFSTTAETTQTTSGFTTVDVAVPIMETRNGQDTTNKGSETTAAELTELTTGTTVTDVAESTMTKDEQKTTNGGTESTPAEPTESPSGSTISEVLLISPTLTTEADVTNKDVSETRVVEPMPTDESSCPKPCVCITEGDSSNFIVDCSNKDLTELPTPLDLKTTTLKIHNNKLSVIPKAISGLKNLKVLDASDNLITELESGSVSELPELLSLKLANNRLLEYPKDLENTLFSNKIEELDLAGNDIKVTPETFLNYKALRTVNLPEVTPDLLSELCTTLKETLVTVCTQSCNENSFKCADAPFHMNDNSLDATLPGMIPFIPEIVKDTTVQSEEYSGNSGVQNITDTTKTSSNLESRVTSGTLPNLDALLNSGIEKIVITSPVSEAPETSPNPALKKTSDNMPVPDISSTSRRKEFSEMTPEEPQFPETLSGAKENLPVSDFSLRTAVNNAPQEKVALQNIIIDTSKEPTYNETVVTVGAKTTDIKGGGGVDKSVIAVIVAGMVIIIAVITVKKNWSSIRKRFSSDPRPNDRSGRNENGTTAEEVPLQDKSPV</sequence>
<dbReference type="Pfam" id="PF13855">
    <property type="entry name" value="LRR_8"/>
    <property type="match status" value="1"/>
</dbReference>
<feature type="compositionally biased region" description="Low complexity" evidence="4">
    <location>
        <begin position="262"/>
        <end position="275"/>
    </location>
</feature>
<keyword evidence="5" id="KW-1133">Transmembrane helix</keyword>
<name>A0A8S4SAK7_9NEOP</name>
<dbReference type="InterPro" id="IPR050541">
    <property type="entry name" value="LRR_TM_domain-containing"/>
</dbReference>
<feature type="compositionally biased region" description="Low complexity" evidence="4">
    <location>
        <begin position="220"/>
        <end position="238"/>
    </location>
</feature>
<evidence type="ECO:0000256" key="3">
    <source>
        <dbReference type="ARBA" id="ARBA00022737"/>
    </source>
</evidence>
<keyword evidence="8" id="KW-1185">Reference proteome</keyword>
<dbReference type="Gene3D" id="3.80.10.10">
    <property type="entry name" value="Ribonuclease Inhibitor"/>
    <property type="match status" value="1"/>
</dbReference>
<proteinExistence type="predicted"/>
<feature type="region of interest" description="Disordered" evidence="4">
    <location>
        <begin position="215"/>
        <end position="275"/>
    </location>
</feature>
<dbReference type="InterPro" id="IPR001611">
    <property type="entry name" value="Leu-rich_rpt"/>
</dbReference>
<reference evidence="7" key="1">
    <citation type="submission" date="2022-03" db="EMBL/GenBank/DDBJ databases">
        <authorList>
            <person name="Lindestad O."/>
        </authorList>
    </citation>
    <scope>NUCLEOTIDE SEQUENCE</scope>
</reference>
<dbReference type="PROSITE" id="PS51450">
    <property type="entry name" value="LRR"/>
    <property type="match status" value="1"/>
</dbReference>
<evidence type="ECO:0000256" key="5">
    <source>
        <dbReference type="SAM" id="Phobius"/>
    </source>
</evidence>
<keyword evidence="5" id="KW-0812">Transmembrane</keyword>
<feature type="compositionally biased region" description="Basic and acidic residues" evidence="4">
    <location>
        <begin position="780"/>
        <end position="792"/>
    </location>
</feature>
<dbReference type="PANTHER" id="PTHR24369:SF210">
    <property type="entry name" value="CHAOPTIN-RELATED"/>
    <property type="match status" value="1"/>
</dbReference>
<feature type="region of interest" description="Disordered" evidence="4">
    <location>
        <begin position="284"/>
        <end position="303"/>
    </location>
</feature>
<keyword evidence="1" id="KW-0433">Leucine-rich repeat</keyword>
<keyword evidence="5" id="KW-0472">Membrane</keyword>
<keyword evidence="3" id="KW-0677">Repeat</keyword>
<comment type="caution">
    <text evidence="7">The sequence shown here is derived from an EMBL/GenBank/DDBJ whole genome shotgun (WGS) entry which is preliminary data.</text>
</comment>
<feature type="compositionally biased region" description="Polar residues" evidence="4">
    <location>
        <begin position="327"/>
        <end position="347"/>
    </location>
</feature>
<evidence type="ECO:0000256" key="6">
    <source>
        <dbReference type="SAM" id="SignalP"/>
    </source>
</evidence>
<gene>
    <name evidence="7" type="primary">jg9208</name>
    <name evidence="7" type="ORF">PAEG_LOCUS24244</name>
</gene>
<feature type="compositionally biased region" description="Low complexity" evidence="4">
    <location>
        <begin position="87"/>
        <end position="103"/>
    </location>
</feature>
<dbReference type="EMBL" id="CAKXAJ010026219">
    <property type="protein sequence ID" value="CAH2262834.1"/>
    <property type="molecule type" value="Genomic_DNA"/>
</dbReference>
<evidence type="ECO:0000313" key="8">
    <source>
        <dbReference type="Proteomes" id="UP000838756"/>
    </source>
</evidence>
<dbReference type="Proteomes" id="UP000838756">
    <property type="component" value="Unassembled WGS sequence"/>
</dbReference>
<dbReference type="SUPFAM" id="SSF52058">
    <property type="entry name" value="L domain-like"/>
    <property type="match status" value="1"/>
</dbReference>
<feature type="compositionally biased region" description="Polar residues" evidence="4">
    <location>
        <begin position="639"/>
        <end position="649"/>
    </location>
</feature>
<feature type="region of interest" description="Disordered" evidence="4">
    <location>
        <begin position="778"/>
        <end position="810"/>
    </location>
</feature>
<evidence type="ECO:0000256" key="4">
    <source>
        <dbReference type="SAM" id="MobiDB-lite"/>
    </source>
</evidence>
<feature type="transmembrane region" description="Helical" evidence="5">
    <location>
        <begin position="751"/>
        <end position="769"/>
    </location>
</feature>
<feature type="region of interest" description="Disordered" evidence="4">
    <location>
        <begin position="592"/>
        <end position="615"/>
    </location>
</feature>
<dbReference type="OrthoDB" id="5954366at2759"/>